<dbReference type="EnsemblPlants" id="PGSC0003DMT400097493">
    <property type="protein sequence ID" value="PGSC0003DMT400097493"/>
    <property type="gene ID" value="PGSC0003DMG400047064"/>
</dbReference>
<evidence type="ECO:0000313" key="1">
    <source>
        <dbReference type="EnsemblPlants" id="PGSC0003DMT400097493"/>
    </source>
</evidence>
<dbReference type="PANTHER" id="PTHR46336">
    <property type="entry name" value="OS02G0260700 PROTEIN"/>
    <property type="match status" value="1"/>
</dbReference>
<reference evidence="1" key="2">
    <citation type="submission" date="2015-06" db="UniProtKB">
        <authorList>
            <consortium name="EnsemblPlants"/>
        </authorList>
    </citation>
    <scope>IDENTIFICATION</scope>
    <source>
        <strain evidence="1">DM1-3 516 R44</strain>
    </source>
</reference>
<dbReference type="InterPro" id="IPR045890">
    <property type="entry name" value="POB1-like"/>
</dbReference>
<dbReference type="InParanoid" id="M1E0R5"/>
<organism evidence="1 2">
    <name type="scientific">Solanum tuberosum</name>
    <name type="common">Potato</name>
    <dbReference type="NCBI Taxonomy" id="4113"/>
    <lineage>
        <taxon>Eukaryota</taxon>
        <taxon>Viridiplantae</taxon>
        <taxon>Streptophyta</taxon>
        <taxon>Embryophyta</taxon>
        <taxon>Tracheophyta</taxon>
        <taxon>Spermatophyta</taxon>
        <taxon>Magnoliopsida</taxon>
        <taxon>eudicotyledons</taxon>
        <taxon>Gunneridae</taxon>
        <taxon>Pentapetalae</taxon>
        <taxon>asterids</taxon>
        <taxon>lamiids</taxon>
        <taxon>Solanales</taxon>
        <taxon>Solanaceae</taxon>
        <taxon>Solanoideae</taxon>
        <taxon>Solaneae</taxon>
        <taxon>Solanum</taxon>
    </lineage>
</organism>
<reference evidence="2" key="1">
    <citation type="journal article" date="2011" name="Nature">
        <title>Genome sequence and analysis of the tuber crop potato.</title>
        <authorList>
            <consortium name="The Potato Genome Sequencing Consortium"/>
        </authorList>
    </citation>
    <scope>NUCLEOTIDE SEQUENCE [LARGE SCALE GENOMIC DNA]</scope>
    <source>
        <strain evidence="2">cv. DM1-3 516 R44</strain>
    </source>
</reference>
<dbReference type="AlphaFoldDB" id="M1E0R5"/>
<protein>
    <submittedName>
        <fullName evidence="1">Atpob1</fullName>
    </submittedName>
</protein>
<dbReference type="Proteomes" id="UP000011115">
    <property type="component" value="Unassembled WGS sequence"/>
</dbReference>
<keyword evidence="2" id="KW-1185">Reference proteome</keyword>
<dbReference type="STRING" id="4113.M1E0R5"/>
<dbReference type="PANTHER" id="PTHR46336:SF18">
    <property type="entry name" value="BTB_POZ DOMAIN-CONTAINING PROTEIN POB1-LIKE"/>
    <property type="match status" value="1"/>
</dbReference>
<dbReference type="PaxDb" id="4113-PGSC0003DMT400097493"/>
<name>M1E0R5_SOLTU</name>
<sequence length="138" mass="15410">MEEQRHLIVQIHESVETALMDLLKFIYCNTLSTKTPIGLVNVLMAADRFEVASCMTTETALCYLDLPSEVFNVDAVKPLADVANLLIIRCFRDINKKGLLTGLPFRWTRAFPIHTLQYAPTRCSPLLGVIPGYARGGL</sequence>
<evidence type="ECO:0000313" key="2">
    <source>
        <dbReference type="Proteomes" id="UP000011115"/>
    </source>
</evidence>
<accession>M1E0R5</accession>
<dbReference type="HOGENOM" id="CLU_1858772_0_0_1"/>
<dbReference type="Gramene" id="PGSC0003DMT400097493">
    <property type="protein sequence ID" value="PGSC0003DMT400097493"/>
    <property type="gene ID" value="PGSC0003DMG400047064"/>
</dbReference>
<proteinExistence type="predicted"/>